<sequence length="109" mass="13004">MIGYVPLDDLLSMTLKEWELMIKGARHRRLDALGDLRLQAVMHARMSNGNDIKDINRKLEKERALINQTEGSYELDQKKKKWERKQIRKIQDAAMQKWIDERNKANRKE</sequence>
<evidence type="ECO:0000313" key="2">
    <source>
        <dbReference type="Proteomes" id="UP000194154"/>
    </source>
</evidence>
<dbReference type="EMBL" id="CP021059">
    <property type="protein sequence ID" value="ARQ07284.1"/>
    <property type="molecule type" value="Genomic_DNA"/>
</dbReference>
<dbReference type="KEGG" id="mcak:MCCS_16470"/>
<keyword evidence="2" id="KW-1185">Reference proteome</keyword>
<protein>
    <submittedName>
        <fullName evidence="1">Uncharacterized protein</fullName>
    </submittedName>
</protein>
<organism evidence="1 2">
    <name type="scientific">Macrococcoides canis</name>
    <dbReference type="NCBI Taxonomy" id="1855823"/>
    <lineage>
        <taxon>Bacteria</taxon>
        <taxon>Bacillati</taxon>
        <taxon>Bacillota</taxon>
        <taxon>Bacilli</taxon>
        <taxon>Bacillales</taxon>
        <taxon>Staphylococcaceae</taxon>
        <taxon>Macrococcoides</taxon>
    </lineage>
</organism>
<reference evidence="1 2" key="1">
    <citation type="journal article" date="2017" name="Int. J. Syst. Evol. Microbiol.">
        <title>Macrococcus canis sp. nov., a skin bacterium associated with infections in dogs.</title>
        <authorList>
            <person name="Gobeli Brawand S."/>
            <person name="Cotting K."/>
            <person name="Gomez-Sanz E."/>
            <person name="Collaud A."/>
            <person name="Thomann A."/>
            <person name="Brodard I."/>
            <person name="Rodriguez-Campos S."/>
            <person name="Strauss C."/>
            <person name="Perreten V."/>
        </authorList>
    </citation>
    <scope>NUCLEOTIDE SEQUENCE [LARGE SCALE GENOMIC DNA]</scope>
    <source>
        <strain evidence="1 2">KM45013</strain>
    </source>
</reference>
<dbReference type="AlphaFoldDB" id="A0A1W7ACI2"/>
<name>A0A1W7ACI2_9STAP</name>
<proteinExistence type="predicted"/>
<gene>
    <name evidence="1" type="ORF">MCCS_16470</name>
</gene>
<evidence type="ECO:0000313" key="1">
    <source>
        <dbReference type="EMBL" id="ARQ07284.1"/>
    </source>
</evidence>
<dbReference type="Proteomes" id="UP000194154">
    <property type="component" value="Chromosome"/>
</dbReference>
<accession>A0A1W7ACI2</accession>
<dbReference type="STRING" id="1855823.MCCS_16470"/>
<dbReference type="OrthoDB" id="2418300at2"/>